<comment type="caution">
    <text evidence="4">The sequence shown here is derived from an EMBL/GenBank/DDBJ whole genome shotgun (WGS) entry which is preliminary data.</text>
</comment>
<proteinExistence type="predicted"/>
<dbReference type="GO" id="GO:0005829">
    <property type="term" value="C:cytosol"/>
    <property type="evidence" value="ECO:0007669"/>
    <property type="project" value="TreeGrafter"/>
</dbReference>
<dbReference type="Proteomes" id="UP000186438">
    <property type="component" value="Unassembled WGS sequence"/>
</dbReference>
<dbReference type="GO" id="GO:0004497">
    <property type="term" value="F:monooxygenase activity"/>
    <property type="evidence" value="ECO:0007669"/>
    <property type="project" value="UniProtKB-KW"/>
</dbReference>
<dbReference type="Pfam" id="PF00296">
    <property type="entry name" value="Bac_luciferase"/>
    <property type="match status" value="1"/>
</dbReference>
<dbReference type="GO" id="GO:0016705">
    <property type="term" value="F:oxidoreductase activity, acting on paired donors, with incorporation or reduction of molecular oxygen"/>
    <property type="evidence" value="ECO:0007669"/>
    <property type="project" value="InterPro"/>
</dbReference>
<dbReference type="STRING" id="53378.BRW65_00910"/>
<dbReference type="Gene3D" id="3.20.20.30">
    <property type="entry name" value="Luciferase-like domain"/>
    <property type="match status" value="1"/>
</dbReference>
<keyword evidence="5" id="KW-1185">Reference proteome</keyword>
<evidence type="ECO:0000256" key="2">
    <source>
        <dbReference type="ARBA" id="ARBA00023033"/>
    </source>
</evidence>
<reference evidence="4 5" key="1">
    <citation type="submission" date="2016-11" db="EMBL/GenBank/DDBJ databases">
        <title>Genome sequences of unsequenced Mycobacteria.</title>
        <authorList>
            <person name="Greninger A.L."/>
            <person name="Fang F."/>
            <person name="Jerome K.R."/>
        </authorList>
    </citation>
    <scope>NUCLEOTIDE SEQUENCE [LARGE SCALE GENOMIC DNA]</scope>
    <source>
        <strain evidence="4 5">M11</strain>
    </source>
</reference>
<accession>A0A1Q4I352</accession>
<dbReference type="AlphaFoldDB" id="A0A1Q4I352"/>
<dbReference type="InterPro" id="IPR050766">
    <property type="entry name" value="Bact_Lucif_Oxidored"/>
</dbReference>
<evidence type="ECO:0000259" key="3">
    <source>
        <dbReference type="Pfam" id="PF00296"/>
    </source>
</evidence>
<dbReference type="SUPFAM" id="SSF51679">
    <property type="entry name" value="Bacterial luciferase-like"/>
    <property type="match status" value="1"/>
</dbReference>
<dbReference type="InterPro" id="IPR036661">
    <property type="entry name" value="Luciferase-like_sf"/>
</dbReference>
<dbReference type="InterPro" id="IPR011251">
    <property type="entry name" value="Luciferase-like_dom"/>
</dbReference>
<dbReference type="EMBL" id="MPNT01000001">
    <property type="protein sequence ID" value="OJZ76345.1"/>
    <property type="molecule type" value="Genomic_DNA"/>
</dbReference>
<evidence type="ECO:0000313" key="4">
    <source>
        <dbReference type="EMBL" id="OJZ76345.1"/>
    </source>
</evidence>
<evidence type="ECO:0000256" key="1">
    <source>
        <dbReference type="ARBA" id="ARBA00023002"/>
    </source>
</evidence>
<feature type="domain" description="Luciferase-like" evidence="3">
    <location>
        <begin position="12"/>
        <end position="237"/>
    </location>
</feature>
<dbReference type="PANTHER" id="PTHR30137:SF8">
    <property type="entry name" value="BLR5498 PROTEIN"/>
    <property type="match status" value="1"/>
</dbReference>
<protein>
    <recommendedName>
        <fullName evidence="3">Luciferase-like domain-containing protein</fullName>
    </recommendedName>
</protein>
<gene>
    <name evidence="4" type="ORF">BRW65_00910</name>
</gene>
<name>A0A1Q4I352_9MYCO</name>
<evidence type="ECO:0000313" key="5">
    <source>
        <dbReference type="Proteomes" id="UP000186438"/>
    </source>
</evidence>
<sequence length="315" mass="34754">MRAPDFGTPAAELYRAAIEMSAWADKRGFRDVNLLEHHASNDGYLPSPLVLGAGIAAATETLRIRTNVALLPLYHPLRFAEDAAVLDLISNGRTLFTVGAGYRVEEYEQFGLDIRKRPSMMEEALQAVKQAWTGEPFQFRGKTVRILPRPAQNPSPPLYLGGSAPATAVRAARFADGYEPLGPPDLYDLYVAECQKLGKTALPQPDNRARMVLFFHIAEDPDKAWATIAKHAMHETNEYGRWAATNSASPYSKISDPDQLRAPCMYEVVTPEDAVTAITERRGALFKPLMGGMPPALGWESLELFESKVLPRLGD</sequence>
<keyword evidence="1" id="KW-0560">Oxidoreductase</keyword>
<keyword evidence="2" id="KW-0503">Monooxygenase</keyword>
<dbReference type="PANTHER" id="PTHR30137">
    <property type="entry name" value="LUCIFERASE-LIKE MONOOXYGENASE"/>
    <property type="match status" value="1"/>
</dbReference>
<organism evidence="4 5">
    <name type="scientific">Mycobacterium paraffinicum</name>
    <dbReference type="NCBI Taxonomy" id="53378"/>
    <lineage>
        <taxon>Bacteria</taxon>
        <taxon>Bacillati</taxon>
        <taxon>Actinomycetota</taxon>
        <taxon>Actinomycetes</taxon>
        <taxon>Mycobacteriales</taxon>
        <taxon>Mycobacteriaceae</taxon>
        <taxon>Mycobacterium</taxon>
    </lineage>
</organism>